<feature type="non-terminal residue" evidence="3">
    <location>
        <position position="1"/>
    </location>
</feature>
<dbReference type="PANTHER" id="PTHR43185:SF1">
    <property type="entry name" value="FE(2+) TRANSPORTER FEOB"/>
    <property type="match status" value="1"/>
</dbReference>
<keyword evidence="2" id="KW-1133">Transmembrane helix</keyword>
<keyword evidence="2" id="KW-0812">Transmembrane</keyword>
<dbReference type="EMBL" id="DUHE01000233">
    <property type="protein sequence ID" value="HII84800.1"/>
    <property type="molecule type" value="Genomic_DNA"/>
</dbReference>
<feature type="transmembrane region" description="Helical" evidence="2">
    <location>
        <begin position="59"/>
        <end position="79"/>
    </location>
</feature>
<dbReference type="InterPro" id="IPR050860">
    <property type="entry name" value="FeoB_GTPase"/>
</dbReference>
<evidence type="ECO:0000313" key="4">
    <source>
        <dbReference type="Proteomes" id="UP000586031"/>
    </source>
</evidence>
<feature type="region of interest" description="Disordered" evidence="1">
    <location>
        <begin position="1"/>
        <end position="39"/>
    </location>
</feature>
<feature type="transmembrane region" description="Helical" evidence="2">
    <location>
        <begin position="91"/>
        <end position="111"/>
    </location>
</feature>
<gene>
    <name evidence="3" type="ORF">HA271_08225</name>
</gene>
<protein>
    <submittedName>
        <fullName evidence="3">Ferrous iron transporter B</fullName>
    </submittedName>
</protein>
<feature type="compositionally biased region" description="Polar residues" evidence="1">
    <location>
        <begin position="1"/>
        <end position="16"/>
    </location>
</feature>
<evidence type="ECO:0000256" key="1">
    <source>
        <dbReference type="SAM" id="MobiDB-lite"/>
    </source>
</evidence>
<feature type="compositionally biased region" description="Low complexity" evidence="1">
    <location>
        <begin position="20"/>
        <end position="33"/>
    </location>
</feature>
<organism evidence="3 4">
    <name type="scientific">Methanobacterium subterraneum</name>
    <dbReference type="NCBI Taxonomy" id="59277"/>
    <lineage>
        <taxon>Archaea</taxon>
        <taxon>Methanobacteriati</taxon>
        <taxon>Methanobacteriota</taxon>
        <taxon>Methanomada group</taxon>
        <taxon>Methanobacteria</taxon>
        <taxon>Methanobacteriales</taxon>
        <taxon>Methanobacteriaceae</taxon>
        <taxon>Methanobacterium</taxon>
    </lineage>
</organism>
<dbReference type="Proteomes" id="UP000586031">
    <property type="component" value="Unassembled WGS sequence"/>
</dbReference>
<evidence type="ECO:0000313" key="3">
    <source>
        <dbReference type="EMBL" id="HII84800.1"/>
    </source>
</evidence>
<sequence length="116" mass="12357">DEAATAESSGEISSKPASGEVSVESSDETASAEAVEEVAPEEDPGFIAAIQEVFTPLSAYAYMVFILLYIPCLATLATIRRETNSWKWPAFAAGYTFVVAYVVSFAVYQGGLLLGF</sequence>
<proteinExistence type="predicted"/>
<reference evidence="4" key="1">
    <citation type="journal article" date="2020" name="bioRxiv">
        <title>A rank-normalized archaeal taxonomy based on genome phylogeny resolves widespread incomplete and uneven classifications.</title>
        <authorList>
            <person name="Rinke C."/>
            <person name="Chuvochina M."/>
            <person name="Mussig A.J."/>
            <person name="Chaumeil P.-A."/>
            <person name="Waite D.W."/>
            <person name="Whitman W.B."/>
            <person name="Parks D.H."/>
            <person name="Hugenholtz P."/>
        </authorList>
    </citation>
    <scope>NUCLEOTIDE SEQUENCE [LARGE SCALE GENOMIC DNA]</scope>
</reference>
<comment type="caution">
    <text evidence="3">The sequence shown here is derived from an EMBL/GenBank/DDBJ whole genome shotgun (WGS) entry which is preliminary data.</text>
</comment>
<dbReference type="GO" id="GO:0005886">
    <property type="term" value="C:plasma membrane"/>
    <property type="evidence" value="ECO:0007669"/>
    <property type="project" value="TreeGrafter"/>
</dbReference>
<accession>A0A7J4TKH0</accession>
<name>A0A7J4TKH0_9EURY</name>
<dbReference type="AlphaFoldDB" id="A0A7J4TKH0"/>
<keyword evidence="2" id="KW-0472">Membrane</keyword>
<evidence type="ECO:0000256" key="2">
    <source>
        <dbReference type="SAM" id="Phobius"/>
    </source>
</evidence>
<dbReference type="GO" id="GO:0015093">
    <property type="term" value="F:ferrous iron transmembrane transporter activity"/>
    <property type="evidence" value="ECO:0007669"/>
    <property type="project" value="TreeGrafter"/>
</dbReference>
<dbReference type="PANTHER" id="PTHR43185">
    <property type="entry name" value="FERROUS IRON TRANSPORT PROTEIN B"/>
    <property type="match status" value="1"/>
</dbReference>